<dbReference type="KEGG" id="lhi:JP39_12265"/>
<dbReference type="PANTHER" id="PTHR38446:SF1">
    <property type="entry name" value="BLL0914 PROTEIN"/>
    <property type="match status" value="1"/>
</dbReference>
<dbReference type="PANTHER" id="PTHR38446">
    <property type="entry name" value="BLL0914 PROTEIN"/>
    <property type="match status" value="1"/>
</dbReference>
<feature type="transmembrane region" description="Helical" evidence="1">
    <location>
        <begin position="56"/>
        <end position="73"/>
    </location>
</feature>
<dbReference type="InterPro" id="IPR009732">
    <property type="entry name" value="DUF1304"/>
</dbReference>
<organism evidence="2 3">
    <name type="scientific">Companilactobacillus heilongjiangensis</name>
    <dbReference type="NCBI Taxonomy" id="1074467"/>
    <lineage>
        <taxon>Bacteria</taxon>
        <taxon>Bacillati</taxon>
        <taxon>Bacillota</taxon>
        <taxon>Bacilli</taxon>
        <taxon>Lactobacillales</taxon>
        <taxon>Lactobacillaceae</taxon>
        <taxon>Companilactobacillus</taxon>
    </lineage>
</organism>
<proteinExistence type="predicted"/>
<keyword evidence="1" id="KW-1133">Transmembrane helix</keyword>
<dbReference type="EMBL" id="CP012559">
    <property type="protein sequence ID" value="ALB30071.1"/>
    <property type="molecule type" value="Genomic_DNA"/>
</dbReference>
<dbReference type="OrthoDB" id="9803832at2"/>
<gene>
    <name evidence="2" type="ORF">JP39_12265</name>
</gene>
<reference evidence="2 3" key="1">
    <citation type="submission" date="2015-08" db="EMBL/GenBank/DDBJ databases">
        <title>Genomic sequence of Lactobacillus heilongjiangensis DSM 28069, isolated from Chinese traditional pickle.</title>
        <authorList>
            <person name="Jiang X."/>
            <person name="Zheng B."/>
            <person name="Cheng H."/>
        </authorList>
    </citation>
    <scope>NUCLEOTIDE SEQUENCE [LARGE SCALE GENOMIC DNA]</scope>
    <source>
        <strain evidence="2 3">DSM 28069</strain>
    </source>
</reference>
<evidence type="ECO:0000313" key="3">
    <source>
        <dbReference type="Proteomes" id="UP000061546"/>
    </source>
</evidence>
<accession>A0A0K2LFK0</accession>
<evidence type="ECO:0000256" key="1">
    <source>
        <dbReference type="SAM" id="Phobius"/>
    </source>
</evidence>
<dbReference type="Proteomes" id="UP000061546">
    <property type="component" value="Chromosome"/>
</dbReference>
<protein>
    <submittedName>
        <fullName evidence="2">Uncharacterized protein</fullName>
    </submittedName>
</protein>
<evidence type="ECO:0000313" key="2">
    <source>
        <dbReference type="EMBL" id="ALB30071.1"/>
    </source>
</evidence>
<keyword evidence="1" id="KW-0812">Transmembrane</keyword>
<dbReference type="Pfam" id="PF06993">
    <property type="entry name" value="DUF1304"/>
    <property type="match status" value="1"/>
</dbReference>
<keyword evidence="3" id="KW-1185">Reference proteome</keyword>
<name>A0A0K2LFK0_9LACO</name>
<feature type="transmembrane region" description="Helical" evidence="1">
    <location>
        <begin position="80"/>
        <end position="97"/>
    </location>
</feature>
<sequence>MQILTLFLVALVALEHIGIAGLEMFAKPDIQANAFDMPVNFVKTKEAQTALSNQGIYNGMLGVLILMMILFFTGSTLKTILILLMIYIIVVAVYGAVTATKKILYMQGLPALIALIFVLIFYK</sequence>
<dbReference type="RefSeq" id="WP_041499055.1">
    <property type="nucleotide sequence ID" value="NZ_BJDV01000004.1"/>
</dbReference>
<feature type="transmembrane region" description="Helical" evidence="1">
    <location>
        <begin position="103"/>
        <end position="122"/>
    </location>
</feature>
<keyword evidence="1" id="KW-0472">Membrane</keyword>
<dbReference type="AlphaFoldDB" id="A0A0K2LFK0"/>